<dbReference type="OrthoDB" id="5507487at2"/>
<proteinExistence type="predicted"/>
<keyword evidence="1" id="KW-0472">Membrane</keyword>
<gene>
    <name evidence="2" type="ORF">MAE02_40280</name>
</gene>
<evidence type="ECO:0000313" key="3">
    <source>
        <dbReference type="Proteomes" id="UP000321085"/>
    </source>
</evidence>
<protein>
    <recommendedName>
        <fullName evidence="4">Glycosyltransferase RgtA/B/C/D-like domain-containing protein</fullName>
    </recommendedName>
</protein>
<feature type="transmembrane region" description="Helical" evidence="1">
    <location>
        <begin position="275"/>
        <end position="297"/>
    </location>
</feature>
<dbReference type="Proteomes" id="UP000321085">
    <property type="component" value="Unassembled WGS sequence"/>
</dbReference>
<feature type="transmembrane region" description="Helical" evidence="1">
    <location>
        <begin position="75"/>
        <end position="95"/>
    </location>
</feature>
<evidence type="ECO:0000313" key="2">
    <source>
        <dbReference type="EMBL" id="GEO16332.1"/>
    </source>
</evidence>
<name>A0A512BWJ4_9HYPH</name>
<keyword evidence="1" id="KW-0812">Transmembrane</keyword>
<dbReference type="AlphaFoldDB" id="A0A512BWJ4"/>
<evidence type="ECO:0000256" key="1">
    <source>
        <dbReference type="SAM" id="Phobius"/>
    </source>
</evidence>
<feature type="transmembrane region" description="Helical" evidence="1">
    <location>
        <begin position="133"/>
        <end position="151"/>
    </location>
</feature>
<feature type="transmembrane region" description="Helical" evidence="1">
    <location>
        <begin position="247"/>
        <end position="268"/>
    </location>
</feature>
<keyword evidence="1" id="KW-1133">Transmembrane helix</keyword>
<keyword evidence="3" id="KW-1185">Reference proteome</keyword>
<accession>A0A512BWJ4</accession>
<dbReference type="EMBL" id="BJYU01000062">
    <property type="protein sequence ID" value="GEO16332.1"/>
    <property type="molecule type" value="Genomic_DNA"/>
</dbReference>
<organism evidence="2 3">
    <name type="scientific">Microvirga aerophila</name>
    <dbReference type="NCBI Taxonomy" id="670291"/>
    <lineage>
        <taxon>Bacteria</taxon>
        <taxon>Pseudomonadati</taxon>
        <taxon>Pseudomonadota</taxon>
        <taxon>Alphaproteobacteria</taxon>
        <taxon>Hyphomicrobiales</taxon>
        <taxon>Methylobacteriaceae</taxon>
        <taxon>Microvirga</taxon>
    </lineage>
</organism>
<feature type="transmembrane region" description="Helical" evidence="1">
    <location>
        <begin position="303"/>
        <end position="325"/>
    </location>
</feature>
<comment type="caution">
    <text evidence="2">The sequence shown here is derived from an EMBL/GenBank/DDBJ whole genome shotgun (WGS) entry which is preliminary data.</text>
</comment>
<feature type="transmembrane region" description="Helical" evidence="1">
    <location>
        <begin position="107"/>
        <end position="126"/>
    </location>
</feature>
<sequence>MILIAIVLAGWLLVALSGSLSFDDAYMFYRYAINLRKGLGLSWNPDGVPTYGLTSQLWVFVVLPFTWLPLHAGAALQIASWVTGTVGLALLGFTAVRHAKPSPQSTIVAACAVLALALNPAFAFHLTTGMDTLLSFLANVVLMLVLLEYLVCPSTRRAFTIGLAAFAAVLARPDNVLCALGVPFLVWLLNNKEERRRDVIGLVGLPVLLTAADLTICRWYFGTPLPLGFYAKSVNGYVGFQSEENPFRYMLAAAPCWLPFLALLIAGAARGQGRLLVACLLPIAATLLYLCTVRQVMGFVGRYYIPFLPYLVLPAVLSAATVLVRDGPEGRFRFVKALLVLLSVHMGVSIAWVRLEPAYLEFTRPHPVPVRSPAITSSASLPLVPWFEAIARLAEDVVTNLPAGASLAASEVGYLGAVAPNTVLIDLVGLNDTRISRNGFSLDDLLARAPDLIWLPHLHYTGLRAQILAEPRFHDRYQVIVGALNYGLALRRDSPHRKRIHDDVAGLWMKLYPAHRLEDYVVWDESVKQQQPGYGP</sequence>
<reference evidence="2 3" key="1">
    <citation type="submission" date="2019-07" db="EMBL/GenBank/DDBJ databases">
        <title>Whole genome shotgun sequence of Microvirga aerophila NBRC 106136.</title>
        <authorList>
            <person name="Hosoyama A."/>
            <person name="Uohara A."/>
            <person name="Ohji S."/>
            <person name="Ichikawa N."/>
        </authorList>
    </citation>
    <scope>NUCLEOTIDE SEQUENCE [LARGE SCALE GENOMIC DNA]</scope>
    <source>
        <strain evidence="2 3">NBRC 106136</strain>
    </source>
</reference>
<evidence type="ECO:0008006" key="4">
    <source>
        <dbReference type="Google" id="ProtNLM"/>
    </source>
</evidence>
<feature type="transmembrane region" description="Helical" evidence="1">
    <location>
        <begin position="199"/>
        <end position="221"/>
    </location>
</feature>
<feature type="transmembrane region" description="Helical" evidence="1">
    <location>
        <begin position="337"/>
        <end position="355"/>
    </location>
</feature>